<dbReference type="InterPro" id="IPR020846">
    <property type="entry name" value="MFS_dom"/>
</dbReference>
<dbReference type="GeneTree" id="ENSGT00940000155089"/>
<keyword evidence="8" id="KW-1185">Reference proteome</keyword>
<keyword evidence="3 5" id="KW-1133">Transmembrane helix</keyword>
<sequence>MVTFDDLLEEAGAFGRCQKRIFALLCLVSLPFAGVYAGIVFQGFTPDHWCRDPALAERRQACGWSLADGRRLAAPLVNVSGELQRSSCERYEVDWNVTALTCEAEEPHLSRAPVTQPLQGRSRSLIRSPSFDLVCSDGWLVDMYQSTLNLGFLLGSFACGFFADRFGRKMTFLVSNAINMVSGFLMAVVPGYTSILVFRAVLGFSLKGGWMATYVLRECGLGAGAGRRRPG</sequence>
<organism evidence="7 8">
    <name type="scientific">Oryzias latipes</name>
    <name type="common">Japanese rice fish</name>
    <name type="synonym">Japanese killifish</name>
    <dbReference type="NCBI Taxonomy" id="8090"/>
    <lineage>
        <taxon>Eukaryota</taxon>
        <taxon>Metazoa</taxon>
        <taxon>Chordata</taxon>
        <taxon>Craniata</taxon>
        <taxon>Vertebrata</taxon>
        <taxon>Euteleostomi</taxon>
        <taxon>Actinopterygii</taxon>
        <taxon>Neopterygii</taxon>
        <taxon>Teleostei</taxon>
        <taxon>Neoteleostei</taxon>
        <taxon>Acanthomorphata</taxon>
        <taxon>Ovalentaria</taxon>
        <taxon>Atherinomorphae</taxon>
        <taxon>Beloniformes</taxon>
        <taxon>Adrianichthyidae</taxon>
        <taxon>Oryziinae</taxon>
        <taxon>Oryzias</taxon>
    </lineage>
</organism>
<comment type="subcellular location">
    <subcellularLocation>
        <location evidence="1">Membrane</location>
        <topology evidence="1">Multi-pass membrane protein</topology>
    </subcellularLocation>
</comment>
<evidence type="ECO:0000259" key="6">
    <source>
        <dbReference type="PROSITE" id="PS50850"/>
    </source>
</evidence>
<dbReference type="GO" id="GO:0016020">
    <property type="term" value="C:membrane"/>
    <property type="evidence" value="ECO:0007669"/>
    <property type="project" value="UniProtKB-SubCell"/>
</dbReference>
<dbReference type="InterPro" id="IPR005828">
    <property type="entry name" value="MFS_sugar_transport-like"/>
</dbReference>
<dbReference type="AlphaFoldDB" id="A0A3B3HGW5"/>
<dbReference type="Bgee" id="ENSORLG00000024625">
    <property type="expression patterns" value="Expressed in mesonephros and 6 other cell types or tissues"/>
</dbReference>
<dbReference type="InParanoid" id="A0A3B3HGW5"/>
<reference evidence="7" key="3">
    <citation type="submission" date="2025-09" db="UniProtKB">
        <authorList>
            <consortium name="Ensembl"/>
        </authorList>
    </citation>
    <scope>IDENTIFICATION</scope>
    <source>
        <strain evidence="7">Hd-rR</strain>
    </source>
</reference>
<dbReference type="PROSITE" id="PS50850">
    <property type="entry name" value="MFS"/>
    <property type="match status" value="1"/>
</dbReference>
<dbReference type="PANTHER" id="PTHR24064">
    <property type="entry name" value="SOLUTE CARRIER FAMILY 22 MEMBER"/>
    <property type="match status" value="1"/>
</dbReference>
<accession>A0A3B3HGW5</accession>
<reference evidence="7" key="2">
    <citation type="submission" date="2025-08" db="UniProtKB">
        <authorList>
            <consortium name="Ensembl"/>
        </authorList>
    </citation>
    <scope>IDENTIFICATION</scope>
    <source>
        <strain evidence="7">Hd-rR</strain>
    </source>
</reference>
<dbReference type="Pfam" id="PF00083">
    <property type="entry name" value="Sugar_tr"/>
    <property type="match status" value="1"/>
</dbReference>
<evidence type="ECO:0000256" key="3">
    <source>
        <dbReference type="ARBA" id="ARBA00022989"/>
    </source>
</evidence>
<keyword evidence="4 5" id="KW-0472">Membrane</keyword>
<feature type="transmembrane region" description="Helical" evidence="5">
    <location>
        <begin position="184"/>
        <end position="206"/>
    </location>
</feature>
<proteinExistence type="predicted"/>
<dbReference type="Ensembl" id="ENSORLT00000044104.1">
    <property type="protein sequence ID" value="ENSORLP00000030973.1"/>
    <property type="gene ID" value="ENSORLG00000024625.1"/>
</dbReference>
<keyword evidence="2 5" id="KW-0812">Transmembrane</keyword>
<evidence type="ECO:0000313" key="7">
    <source>
        <dbReference type="Ensembl" id="ENSORLP00000030973.1"/>
    </source>
</evidence>
<evidence type="ECO:0000256" key="4">
    <source>
        <dbReference type="ARBA" id="ARBA00023136"/>
    </source>
</evidence>
<name>A0A3B3HGW5_ORYLA</name>
<evidence type="ECO:0000256" key="1">
    <source>
        <dbReference type="ARBA" id="ARBA00004141"/>
    </source>
</evidence>
<feature type="transmembrane region" description="Helical" evidence="5">
    <location>
        <begin position="21"/>
        <end position="44"/>
    </location>
</feature>
<dbReference type="Proteomes" id="UP000001038">
    <property type="component" value="Chromosome 24"/>
</dbReference>
<dbReference type="InterPro" id="IPR036259">
    <property type="entry name" value="MFS_trans_sf"/>
</dbReference>
<feature type="transmembrane region" description="Helical" evidence="5">
    <location>
        <begin position="143"/>
        <end position="163"/>
    </location>
</feature>
<evidence type="ECO:0000256" key="2">
    <source>
        <dbReference type="ARBA" id="ARBA00022692"/>
    </source>
</evidence>
<reference evidence="7 8" key="1">
    <citation type="journal article" date="2007" name="Nature">
        <title>The medaka draft genome and insights into vertebrate genome evolution.</title>
        <authorList>
            <person name="Kasahara M."/>
            <person name="Naruse K."/>
            <person name="Sasaki S."/>
            <person name="Nakatani Y."/>
            <person name="Qu W."/>
            <person name="Ahsan B."/>
            <person name="Yamada T."/>
            <person name="Nagayasu Y."/>
            <person name="Doi K."/>
            <person name="Kasai Y."/>
            <person name="Jindo T."/>
            <person name="Kobayashi D."/>
            <person name="Shimada A."/>
            <person name="Toyoda A."/>
            <person name="Kuroki Y."/>
            <person name="Fujiyama A."/>
            <person name="Sasaki T."/>
            <person name="Shimizu A."/>
            <person name="Asakawa S."/>
            <person name="Shimizu N."/>
            <person name="Hashimoto S."/>
            <person name="Yang J."/>
            <person name="Lee Y."/>
            <person name="Matsushima K."/>
            <person name="Sugano S."/>
            <person name="Sakaizumi M."/>
            <person name="Narita T."/>
            <person name="Ohishi K."/>
            <person name="Haga S."/>
            <person name="Ohta F."/>
            <person name="Nomoto H."/>
            <person name="Nogata K."/>
            <person name="Morishita T."/>
            <person name="Endo T."/>
            <person name="Shin-I T."/>
            <person name="Takeda H."/>
            <person name="Morishita S."/>
            <person name="Kohara Y."/>
        </authorList>
    </citation>
    <scope>NUCLEOTIDE SEQUENCE [LARGE SCALE GENOMIC DNA]</scope>
    <source>
        <strain evidence="7 8">Hd-rR</strain>
    </source>
</reference>
<evidence type="ECO:0000256" key="5">
    <source>
        <dbReference type="SAM" id="Phobius"/>
    </source>
</evidence>
<dbReference type="Gene3D" id="1.20.1250.20">
    <property type="entry name" value="MFS general substrate transporter like domains"/>
    <property type="match status" value="1"/>
</dbReference>
<evidence type="ECO:0000313" key="8">
    <source>
        <dbReference type="Proteomes" id="UP000001038"/>
    </source>
</evidence>
<dbReference type="GO" id="GO:0022857">
    <property type="term" value="F:transmembrane transporter activity"/>
    <property type="evidence" value="ECO:0007669"/>
    <property type="project" value="InterPro"/>
</dbReference>
<protein>
    <recommendedName>
        <fullName evidence="6">Major facilitator superfamily (MFS) profile domain-containing protein</fullName>
    </recommendedName>
</protein>
<dbReference type="STRING" id="8090.ENSORLP00000030973"/>
<dbReference type="SUPFAM" id="SSF103473">
    <property type="entry name" value="MFS general substrate transporter"/>
    <property type="match status" value="1"/>
</dbReference>
<feature type="domain" description="Major facilitator superfamily (MFS) profile" evidence="6">
    <location>
        <begin position="96"/>
        <end position="231"/>
    </location>
</feature>